<dbReference type="AlphaFoldDB" id="A0A3M0ADA9"/>
<evidence type="ECO:0000256" key="1">
    <source>
        <dbReference type="SAM" id="SignalP"/>
    </source>
</evidence>
<evidence type="ECO:0000313" key="3">
    <source>
        <dbReference type="Proteomes" id="UP000267187"/>
    </source>
</evidence>
<dbReference type="EMBL" id="REFJ01000001">
    <property type="protein sequence ID" value="RMA82516.1"/>
    <property type="molecule type" value="Genomic_DNA"/>
</dbReference>
<organism evidence="2 3">
    <name type="scientific">Umboniibacter marinipuniceus</name>
    <dbReference type="NCBI Taxonomy" id="569599"/>
    <lineage>
        <taxon>Bacteria</taxon>
        <taxon>Pseudomonadati</taxon>
        <taxon>Pseudomonadota</taxon>
        <taxon>Gammaproteobacteria</taxon>
        <taxon>Cellvibrionales</taxon>
        <taxon>Cellvibrionaceae</taxon>
        <taxon>Umboniibacter</taxon>
    </lineage>
</organism>
<evidence type="ECO:0008006" key="4">
    <source>
        <dbReference type="Google" id="ProtNLM"/>
    </source>
</evidence>
<protein>
    <recommendedName>
        <fullName evidence="4">Outer membrane beta-barrel porin/alpha-amylase</fullName>
    </recommendedName>
</protein>
<proteinExistence type="predicted"/>
<keyword evidence="3" id="KW-1185">Reference proteome</keyword>
<dbReference type="Proteomes" id="UP000267187">
    <property type="component" value="Unassembled WGS sequence"/>
</dbReference>
<feature type="signal peptide" evidence="1">
    <location>
        <begin position="1"/>
        <end position="26"/>
    </location>
</feature>
<feature type="chain" id="PRO_5018309113" description="Outer membrane beta-barrel porin/alpha-amylase" evidence="1">
    <location>
        <begin position="27"/>
        <end position="292"/>
    </location>
</feature>
<keyword evidence="1" id="KW-0732">Signal</keyword>
<accession>A0A3M0ADA9</accession>
<name>A0A3M0ADA9_9GAMM</name>
<comment type="caution">
    <text evidence="2">The sequence shown here is derived from an EMBL/GenBank/DDBJ whole genome shotgun (WGS) entry which is preliminary data.</text>
</comment>
<gene>
    <name evidence="2" type="ORF">DFR27_0466</name>
</gene>
<reference evidence="2 3" key="1">
    <citation type="submission" date="2018-10" db="EMBL/GenBank/DDBJ databases">
        <title>Genomic Encyclopedia of Type Strains, Phase IV (KMG-IV): sequencing the most valuable type-strain genomes for metagenomic binning, comparative biology and taxonomic classification.</title>
        <authorList>
            <person name="Goeker M."/>
        </authorList>
    </citation>
    <scope>NUCLEOTIDE SEQUENCE [LARGE SCALE GENOMIC DNA]</scope>
    <source>
        <strain evidence="2 3">DSM 25080</strain>
    </source>
</reference>
<sequence length="292" mass="33116">MNNKLITLCVCVVTLLSAVNSQPLFAQAPPQPDHVDPAPAAEKEIDAKYIYATVLGSGIYSVHDERVVVVNVPLSIDLTDWEGTEPNWRLLLPLQVGYKSMGEDIVTEWIPKEFATLSFLPGIEYVYPVSETFRLRPFMNAGVGYDFGSDEMVTFWQVGLKVQNEWKPNEVWDIRSSQKFVYANENQKADEESSSLSLIQLGFDFRRDLGFELWGREVGLSTYVMWQHFPNQLVFTRDYRNGINVDNLYQAGLTFGFEEPLEILGSEFDRVYLGITRGSGVKALTFGIDLPF</sequence>
<evidence type="ECO:0000313" key="2">
    <source>
        <dbReference type="EMBL" id="RMA82516.1"/>
    </source>
</evidence>